<comment type="caution">
    <text evidence="8">The sequence shown here is derived from an EMBL/GenBank/DDBJ whole genome shotgun (WGS) entry which is preliminary data.</text>
</comment>
<protein>
    <submittedName>
        <fullName evidence="8">Uncharacterized protein</fullName>
    </submittedName>
</protein>
<dbReference type="PANTHER" id="PTHR31752">
    <property type="entry name" value="AUXIN EFFLUX CARRIER COMPONENT 1B-RELATED"/>
    <property type="match status" value="1"/>
</dbReference>
<keyword evidence="7" id="KW-0927">Auxin signaling pathway</keyword>
<evidence type="ECO:0000256" key="4">
    <source>
        <dbReference type="ARBA" id="ARBA00022692"/>
    </source>
</evidence>
<organism evidence="8 9">
    <name type="scientific">Ensete ventricosum</name>
    <name type="common">Abyssinian banana</name>
    <name type="synonym">Musa ensete</name>
    <dbReference type="NCBI Taxonomy" id="4639"/>
    <lineage>
        <taxon>Eukaryota</taxon>
        <taxon>Viridiplantae</taxon>
        <taxon>Streptophyta</taxon>
        <taxon>Embryophyta</taxon>
        <taxon>Tracheophyta</taxon>
        <taxon>Spermatophyta</taxon>
        <taxon>Magnoliopsida</taxon>
        <taxon>Liliopsida</taxon>
        <taxon>Zingiberales</taxon>
        <taxon>Musaceae</taxon>
        <taxon>Ensete</taxon>
    </lineage>
</organism>
<evidence type="ECO:0000256" key="6">
    <source>
        <dbReference type="ARBA" id="ARBA00023136"/>
    </source>
</evidence>
<keyword evidence="3" id="KW-0813">Transport</keyword>
<evidence type="ECO:0000313" key="8">
    <source>
        <dbReference type="EMBL" id="RRT78248.1"/>
    </source>
</evidence>
<dbReference type="InterPro" id="IPR051107">
    <property type="entry name" value="Auxin_Efflux_Carrier"/>
</dbReference>
<dbReference type="Pfam" id="PF03547">
    <property type="entry name" value="Mem_trans"/>
    <property type="match status" value="1"/>
</dbReference>
<evidence type="ECO:0000256" key="5">
    <source>
        <dbReference type="ARBA" id="ARBA00022989"/>
    </source>
</evidence>
<keyword evidence="5" id="KW-1133">Transmembrane helix</keyword>
<keyword evidence="4" id="KW-0812">Transmembrane</keyword>
<dbReference type="InterPro" id="IPR004776">
    <property type="entry name" value="Mem_transp_PIN-like"/>
</dbReference>
<evidence type="ECO:0000256" key="7">
    <source>
        <dbReference type="ARBA" id="ARBA00023294"/>
    </source>
</evidence>
<dbReference type="GO" id="GO:0005886">
    <property type="term" value="C:plasma membrane"/>
    <property type="evidence" value="ECO:0007669"/>
    <property type="project" value="TreeGrafter"/>
</dbReference>
<dbReference type="Proteomes" id="UP000287651">
    <property type="component" value="Unassembled WGS sequence"/>
</dbReference>
<proteinExistence type="inferred from homology"/>
<dbReference type="GO" id="GO:0010329">
    <property type="term" value="F:auxin efflux transmembrane transporter activity"/>
    <property type="evidence" value="ECO:0007669"/>
    <property type="project" value="TreeGrafter"/>
</dbReference>
<evidence type="ECO:0000256" key="2">
    <source>
        <dbReference type="ARBA" id="ARBA00009177"/>
    </source>
</evidence>
<dbReference type="GO" id="GO:0009734">
    <property type="term" value="P:auxin-activated signaling pathway"/>
    <property type="evidence" value="ECO:0007669"/>
    <property type="project" value="UniProtKB-KW"/>
</dbReference>
<name>A0A444G3N0_ENSVE</name>
<dbReference type="PANTHER" id="PTHR31752:SF18">
    <property type="entry name" value="AUXIN EFFLUX CARRIER COMPONENT 1"/>
    <property type="match status" value="1"/>
</dbReference>
<dbReference type="AlphaFoldDB" id="A0A444G3N0"/>
<evidence type="ECO:0000256" key="3">
    <source>
        <dbReference type="ARBA" id="ARBA00022448"/>
    </source>
</evidence>
<comment type="subcellular location">
    <subcellularLocation>
        <location evidence="1">Membrane</location>
        <topology evidence="1">Multi-pass membrane protein</topology>
    </subcellularLocation>
</comment>
<comment type="similarity">
    <text evidence="2">Belongs to the auxin efflux carrier (TC 2.A.69.1) family.</text>
</comment>
<reference evidence="8 9" key="1">
    <citation type="journal article" date="2014" name="Agronomy (Basel)">
        <title>A Draft Genome Sequence for Ensete ventricosum, the Drought-Tolerant Tree Against Hunger.</title>
        <authorList>
            <person name="Harrison J."/>
            <person name="Moore K.A."/>
            <person name="Paszkiewicz K."/>
            <person name="Jones T."/>
            <person name="Grant M."/>
            <person name="Ambacheew D."/>
            <person name="Muzemil S."/>
            <person name="Studholme D.J."/>
        </authorList>
    </citation>
    <scope>NUCLEOTIDE SEQUENCE [LARGE SCALE GENOMIC DNA]</scope>
</reference>
<sequence length="97" mass="10690">MALQPRIIVCGNLAAVIAMAIRFLAGPAFMAIASFAVGIRGELLRIAIVQFCDSFDLMIDLFFSWMLERRQAALPQGIVPFVFAKEYNLHADILSTA</sequence>
<evidence type="ECO:0000313" key="9">
    <source>
        <dbReference type="Proteomes" id="UP000287651"/>
    </source>
</evidence>
<evidence type="ECO:0000256" key="1">
    <source>
        <dbReference type="ARBA" id="ARBA00004141"/>
    </source>
</evidence>
<keyword evidence="6" id="KW-0472">Membrane</keyword>
<gene>
    <name evidence="8" type="ORF">B296_00004549</name>
</gene>
<dbReference type="GO" id="GO:0005783">
    <property type="term" value="C:endoplasmic reticulum"/>
    <property type="evidence" value="ECO:0007669"/>
    <property type="project" value="TreeGrafter"/>
</dbReference>
<dbReference type="EMBL" id="AMZH03001724">
    <property type="protein sequence ID" value="RRT78248.1"/>
    <property type="molecule type" value="Genomic_DNA"/>
</dbReference>
<dbReference type="GO" id="GO:0009926">
    <property type="term" value="P:auxin polar transport"/>
    <property type="evidence" value="ECO:0007669"/>
    <property type="project" value="TreeGrafter"/>
</dbReference>
<accession>A0A444G3N0</accession>